<proteinExistence type="predicted"/>
<name>A0A7Z6UIQ4_PSESF</name>
<keyword evidence="1" id="KW-0472">Membrane</keyword>
<feature type="transmembrane region" description="Helical" evidence="1">
    <location>
        <begin position="190"/>
        <end position="210"/>
    </location>
</feature>
<evidence type="ECO:0000313" key="3">
    <source>
        <dbReference type="Proteomes" id="UP000281806"/>
    </source>
</evidence>
<feature type="transmembrane region" description="Helical" evidence="1">
    <location>
        <begin position="9"/>
        <end position="32"/>
    </location>
</feature>
<keyword evidence="1" id="KW-0812">Transmembrane</keyword>
<reference evidence="2 3" key="1">
    <citation type="submission" date="2018-08" db="EMBL/GenBank/DDBJ databases">
        <title>Recombination of ecologically and evolutionarily significant loci maintains genetic cohesion in the Pseudomonas syringae species complex.</title>
        <authorList>
            <person name="Dillon M."/>
            <person name="Thakur S."/>
            <person name="Almeida R.N.D."/>
            <person name="Weir B.S."/>
            <person name="Guttman D.S."/>
        </authorList>
    </citation>
    <scope>NUCLEOTIDE SEQUENCE [LARGE SCALE GENOMIC DNA]</scope>
    <source>
        <strain evidence="2 3">ICMP 19198</strain>
    </source>
</reference>
<comment type="caution">
    <text evidence="2">The sequence shown here is derived from an EMBL/GenBank/DDBJ whole genome shotgun (WGS) entry which is preliminary data.</text>
</comment>
<sequence length="216" mass="23447">MGNKGVEKYIYSGVLVMTMYYVAIAMLTLLLVPGPTNSLLLQSGVNRGLGMYSLKLIAAEWTAYLIQITAWGMSIDALANYGWVVIMTKILAVAFLFYISLKLWFSTHQDTDGKPAVISISALFLATLNNPKGLFFATFIAPAGTFLQFESYVSFMTVFSLVVLPVGIAWVGLGALCGRSLPTLMSSNRVNRLVSLVIGLFAIIALYNVASTALFT</sequence>
<gene>
    <name evidence="2" type="ORF">ALP83_04079</name>
</gene>
<dbReference type="EMBL" id="RBRZ01000048">
    <property type="protein sequence ID" value="RMR58764.1"/>
    <property type="molecule type" value="Genomic_DNA"/>
</dbReference>
<dbReference type="Proteomes" id="UP000281806">
    <property type="component" value="Unassembled WGS sequence"/>
</dbReference>
<protein>
    <submittedName>
        <fullName evidence="2">Threonine transporter RhtB</fullName>
    </submittedName>
</protein>
<evidence type="ECO:0000313" key="2">
    <source>
        <dbReference type="EMBL" id="RMR58764.1"/>
    </source>
</evidence>
<feature type="transmembrane region" description="Helical" evidence="1">
    <location>
        <begin position="152"/>
        <end position="178"/>
    </location>
</feature>
<feature type="transmembrane region" description="Helical" evidence="1">
    <location>
        <begin position="81"/>
        <end position="105"/>
    </location>
</feature>
<accession>A0A7Z6UIQ4</accession>
<keyword evidence="1" id="KW-1133">Transmembrane helix</keyword>
<feature type="transmembrane region" description="Helical" evidence="1">
    <location>
        <begin position="117"/>
        <end position="140"/>
    </location>
</feature>
<dbReference type="AlphaFoldDB" id="A0A7Z6UIQ4"/>
<organism evidence="2 3">
    <name type="scientific">Pseudomonas syringae pv. actinidiae</name>
    <dbReference type="NCBI Taxonomy" id="103796"/>
    <lineage>
        <taxon>Bacteria</taxon>
        <taxon>Pseudomonadati</taxon>
        <taxon>Pseudomonadota</taxon>
        <taxon>Gammaproteobacteria</taxon>
        <taxon>Pseudomonadales</taxon>
        <taxon>Pseudomonadaceae</taxon>
        <taxon>Pseudomonas</taxon>
        <taxon>Pseudomonas syringae</taxon>
    </lineage>
</organism>
<evidence type="ECO:0000256" key="1">
    <source>
        <dbReference type="SAM" id="Phobius"/>
    </source>
</evidence>